<dbReference type="InterPro" id="IPR001828">
    <property type="entry name" value="ANF_lig-bd_rcpt"/>
</dbReference>
<keyword evidence="4 12" id="KW-0812">Transmembrane</keyword>
<dbReference type="PANTHER" id="PTHR24061:SF599">
    <property type="entry name" value="G-PROTEIN COUPLED RECEPTORS FAMILY 3 PROFILE DOMAIN-CONTAINING PROTEIN"/>
    <property type="match status" value="1"/>
</dbReference>
<dbReference type="PRINTS" id="PR00248">
    <property type="entry name" value="GPCRMGR"/>
</dbReference>
<evidence type="ECO:0000313" key="14">
    <source>
        <dbReference type="Proteomes" id="UP001190640"/>
    </source>
</evidence>
<protein>
    <submittedName>
        <fullName evidence="15">Vomeronasal type-2 receptor 26-like</fullName>
    </submittedName>
</protein>
<feature type="transmembrane region" description="Helical" evidence="12">
    <location>
        <begin position="576"/>
        <end position="597"/>
    </location>
</feature>
<keyword evidence="11" id="KW-0807">Transducer</keyword>
<dbReference type="GO" id="GO:0004930">
    <property type="term" value="F:G protein-coupled receptor activity"/>
    <property type="evidence" value="ECO:0007669"/>
    <property type="project" value="UniProtKB-KW"/>
</dbReference>
<gene>
    <name evidence="15" type="primary">LOC129339755</name>
</gene>
<dbReference type="FunFam" id="2.10.50.30:FF:000002">
    <property type="entry name" value="Vomeronasal 2 receptor, h1"/>
    <property type="match status" value="1"/>
</dbReference>
<dbReference type="PANTHER" id="PTHR24061">
    <property type="entry name" value="CALCIUM-SENSING RECEPTOR-RELATED"/>
    <property type="match status" value="1"/>
</dbReference>
<dbReference type="KEGG" id="emc:129339755"/>
<dbReference type="Pfam" id="PF01094">
    <property type="entry name" value="ANF_receptor"/>
    <property type="match status" value="1"/>
</dbReference>
<dbReference type="Pfam" id="PF07562">
    <property type="entry name" value="NCD3G"/>
    <property type="match status" value="1"/>
</dbReference>
<keyword evidence="5" id="KW-0732">Signal</keyword>
<dbReference type="Gene3D" id="3.40.50.2300">
    <property type="match status" value="2"/>
</dbReference>
<dbReference type="InterPro" id="IPR017978">
    <property type="entry name" value="GPCR_3_C"/>
</dbReference>
<dbReference type="Proteomes" id="UP001190640">
    <property type="component" value="Chromosome 12"/>
</dbReference>
<evidence type="ECO:0000256" key="8">
    <source>
        <dbReference type="ARBA" id="ARBA00023136"/>
    </source>
</evidence>
<dbReference type="CDD" id="cd15283">
    <property type="entry name" value="7tmC_V2R_pheromone"/>
    <property type="match status" value="1"/>
</dbReference>
<evidence type="ECO:0000256" key="10">
    <source>
        <dbReference type="ARBA" id="ARBA00023180"/>
    </source>
</evidence>
<evidence type="ECO:0000256" key="2">
    <source>
        <dbReference type="ARBA" id="ARBA00007242"/>
    </source>
</evidence>
<dbReference type="Pfam" id="PF00003">
    <property type="entry name" value="7tm_3"/>
    <property type="match status" value="1"/>
</dbReference>
<name>A0AA97K5K5_EUBMA</name>
<feature type="transmembrane region" description="Helical" evidence="12">
    <location>
        <begin position="698"/>
        <end position="721"/>
    </location>
</feature>
<dbReference type="InterPro" id="IPR000068">
    <property type="entry name" value="GPCR_3_Ca_sens_rcpt-rel"/>
</dbReference>
<dbReference type="Gene3D" id="2.10.50.30">
    <property type="entry name" value="GPCR, family 3, nine cysteines domain"/>
    <property type="match status" value="1"/>
</dbReference>
<dbReference type="InterPro" id="IPR028082">
    <property type="entry name" value="Peripla_BP_I"/>
</dbReference>
<dbReference type="PRINTS" id="PR01535">
    <property type="entry name" value="VOMERONASL2R"/>
</dbReference>
<dbReference type="PROSITE" id="PS50259">
    <property type="entry name" value="G_PROTEIN_RECEP_F3_4"/>
    <property type="match status" value="1"/>
</dbReference>
<keyword evidence="7" id="KW-0297">G-protein coupled receptor</keyword>
<dbReference type="InterPro" id="IPR038550">
    <property type="entry name" value="GPCR_3_9-Cys_sf"/>
</dbReference>
<keyword evidence="3" id="KW-1003">Cell membrane</keyword>
<feature type="transmembrane region" description="Helical" evidence="12">
    <location>
        <begin position="733"/>
        <end position="753"/>
    </location>
</feature>
<comment type="similarity">
    <text evidence="2">Belongs to the G-protein coupled receptor 3 family.</text>
</comment>
<dbReference type="SUPFAM" id="SSF53822">
    <property type="entry name" value="Periplasmic binding protein-like I"/>
    <property type="match status" value="1"/>
</dbReference>
<evidence type="ECO:0000256" key="11">
    <source>
        <dbReference type="ARBA" id="ARBA00023224"/>
    </source>
</evidence>
<dbReference type="FunFam" id="3.40.50.2300:FF:000024">
    <property type="entry name" value="Vomeronasal 2, receptor 73"/>
    <property type="match status" value="1"/>
</dbReference>
<evidence type="ECO:0000256" key="4">
    <source>
        <dbReference type="ARBA" id="ARBA00022692"/>
    </source>
</evidence>
<keyword evidence="6 12" id="KW-1133">Transmembrane helix</keyword>
<keyword evidence="8 12" id="KW-0472">Membrane</keyword>
<feature type="transmembrane region" description="Helical" evidence="12">
    <location>
        <begin position="650"/>
        <end position="671"/>
    </location>
</feature>
<reference evidence="15" key="1">
    <citation type="submission" date="2025-08" db="UniProtKB">
        <authorList>
            <consortium name="RefSeq"/>
        </authorList>
    </citation>
    <scope>IDENTIFICATION</scope>
    <source>
        <tissue evidence="15">Blood</tissue>
    </source>
</reference>
<sequence length="804" mass="91205">MTKFYQHILALVFAVNELNENHKILPNVTLGFHIYDSFYDVRMAYHTTLNLLFNSQKPLPNYKCGSKNDVVGVIGGLNSAISSRMAEILIQFKIPQFSYGSFEPEEDERTDFPSFYRMASNQALQYQGIVQLLLHFQWKWVGILTSSDDDGEQFSRNLEPLFSQNGICPAFIEILTDTLDFSDFEQLFSVSLSKIPFFLDIKVNAFVLDGEVLSIMWVAALLWMTTKWSHLSDFAYKGDISVGKVWITTAQIDFIFTTIQRNWDIQMFHGALSFNIHSKELPGFRTFLQKTNPQRTKADGFIKDFWEQAFECTFLLSSNDPEEGNKLCTGEERLESLPGPVFEMGMTGHSYSIYNAVYALAHASHALYSSRFKHREIQNEGMISPSDVDPWQRISFNNSAREEIVFNQHGELDLGFDITNLVTFPNNSFVRIKVGWFDSQAPLGQEFSFDQYRINWHRNIMKVPPPSVCNDNCLPGYSMERKEGEKFCCYDCAPCPEGMFSNEIDMDKCITCPEGHYPNKGQDQCIPKMTSFLSFQETLGIILTFGALFFSLITAVVLGIFRMYQDTPIVKANNQNLSYVLLVSILLCNLCSLLFIGQPNKVTCLFRQAAFGVIFSVAVSSVLAKTILVVLAFVASKPRNIFRNWMGKGLAPLIVSVCSLIQVIICVTWLGTSPPFPDVDMHSKTEEIVLECNDGSVTMFYCVLGYMGLLAFVSFTVAFLARKLPDSFNEAKFITFSMFVFCSVWLSFVPTYLSTRGKEMVAVEIFSILASSVALLGCIFLPKCYIILIRPDLNNRQPLKYNKN</sequence>
<dbReference type="AlphaFoldDB" id="A0AA97K5K5"/>
<accession>A0AA97K5K5</accession>
<dbReference type="InterPro" id="IPR000337">
    <property type="entry name" value="GPCR_3"/>
</dbReference>
<comment type="subcellular location">
    <subcellularLocation>
        <location evidence="1">Cell membrane</location>
        <topology evidence="1">Multi-pass membrane protein</topology>
    </subcellularLocation>
</comment>
<feature type="domain" description="G-protein coupled receptors family 3 profile" evidence="13">
    <location>
        <begin position="539"/>
        <end position="803"/>
    </location>
</feature>
<dbReference type="RefSeq" id="XP_054850312.1">
    <property type="nucleotide sequence ID" value="XM_054994337.1"/>
</dbReference>
<evidence type="ECO:0000256" key="6">
    <source>
        <dbReference type="ARBA" id="ARBA00022989"/>
    </source>
</evidence>
<evidence type="ECO:0000256" key="7">
    <source>
        <dbReference type="ARBA" id="ARBA00023040"/>
    </source>
</evidence>
<feature type="transmembrane region" description="Helical" evidence="12">
    <location>
        <begin position="765"/>
        <end position="788"/>
    </location>
</feature>
<evidence type="ECO:0000256" key="3">
    <source>
        <dbReference type="ARBA" id="ARBA00022475"/>
    </source>
</evidence>
<dbReference type="InterPro" id="IPR011500">
    <property type="entry name" value="GPCR_3_9-Cys_dom"/>
</dbReference>
<proteinExistence type="inferred from homology"/>
<dbReference type="InterPro" id="IPR017979">
    <property type="entry name" value="GPCR_3_CS"/>
</dbReference>
<evidence type="ECO:0000313" key="15">
    <source>
        <dbReference type="RefSeq" id="XP_054850312.1"/>
    </source>
</evidence>
<dbReference type="PROSITE" id="PS00981">
    <property type="entry name" value="G_PROTEIN_RECEP_F3_3"/>
    <property type="match status" value="1"/>
</dbReference>
<dbReference type="GeneID" id="129339755"/>
<keyword evidence="14" id="KW-1185">Reference proteome</keyword>
<evidence type="ECO:0000256" key="5">
    <source>
        <dbReference type="ARBA" id="ARBA00022729"/>
    </source>
</evidence>
<evidence type="ECO:0000256" key="9">
    <source>
        <dbReference type="ARBA" id="ARBA00023170"/>
    </source>
</evidence>
<evidence type="ECO:0000256" key="1">
    <source>
        <dbReference type="ARBA" id="ARBA00004651"/>
    </source>
</evidence>
<dbReference type="InterPro" id="IPR004073">
    <property type="entry name" value="GPCR_3_vmron_rcpt_2"/>
</dbReference>
<feature type="transmembrane region" description="Helical" evidence="12">
    <location>
        <begin position="609"/>
        <end position="634"/>
    </location>
</feature>
<evidence type="ECO:0000259" key="13">
    <source>
        <dbReference type="PROSITE" id="PS50259"/>
    </source>
</evidence>
<evidence type="ECO:0000256" key="12">
    <source>
        <dbReference type="SAM" id="Phobius"/>
    </source>
</evidence>
<organism evidence="14 15">
    <name type="scientific">Eublepharis macularius</name>
    <name type="common">Leopard gecko</name>
    <name type="synonym">Cyrtodactylus macularius</name>
    <dbReference type="NCBI Taxonomy" id="481883"/>
    <lineage>
        <taxon>Eukaryota</taxon>
        <taxon>Metazoa</taxon>
        <taxon>Chordata</taxon>
        <taxon>Craniata</taxon>
        <taxon>Vertebrata</taxon>
        <taxon>Euteleostomi</taxon>
        <taxon>Lepidosauria</taxon>
        <taxon>Squamata</taxon>
        <taxon>Bifurcata</taxon>
        <taxon>Gekkota</taxon>
        <taxon>Eublepharidae</taxon>
        <taxon>Eublepharinae</taxon>
        <taxon>Eublepharis</taxon>
    </lineage>
</organism>
<keyword evidence="9" id="KW-0675">Receptor</keyword>
<dbReference type="GO" id="GO:0005886">
    <property type="term" value="C:plasma membrane"/>
    <property type="evidence" value="ECO:0007669"/>
    <property type="project" value="UniProtKB-SubCell"/>
</dbReference>
<keyword evidence="10" id="KW-0325">Glycoprotein</keyword>
<feature type="transmembrane region" description="Helical" evidence="12">
    <location>
        <begin position="539"/>
        <end position="564"/>
    </location>
</feature>